<proteinExistence type="predicted"/>
<protein>
    <submittedName>
        <fullName evidence="1">Uncharacterized protein</fullName>
    </submittedName>
</protein>
<dbReference type="AlphaFoldDB" id="A0A382GCB7"/>
<feature type="non-terminal residue" evidence="1">
    <location>
        <position position="1"/>
    </location>
</feature>
<evidence type="ECO:0000313" key="1">
    <source>
        <dbReference type="EMBL" id="SVB72850.1"/>
    </source>
</evidence>
<gene>
    <name evidence="1" type="ORF">METZ01_LOCUS225704</name>
</gene>
<organism evidence="1">
    <name type="scientific">marine metagenome</name>
    <dbReference type="NCBI Taxonomy" id="408172"/>
    <lineage>
        <taxon>unclassified sequences</taxon>
        <taxon>metagenomes</taxon>
        <taxon>ecological metagenomes</taxon>
    </lineage>
</organism>
<dbReference type="EMBL" id="UINC01054760">
    <property type="protein sequence ID" value="SVB72850.1"/>
    <property type="molecule type" value="Genomic_DNA"/>
</dbReference>
<feature type="non-terminal residue" evidence="1">
    <location>
        <position position="129"/>
    </location>
</feature>
<sequence>MANIINNSLMAFGSKSDLEILKDLLENKEKTIKILSQDIFGIYKPKDTRYLDDSNFGLFPEGFSDDVTVWDIGFWKEEILNYDFRENDSQGFIDLIYNWSDNIESNEECLIFSFQSKYSEPDTGFAALS</sequence>
<reference evidence="1" key="1">
    <citation type="submission" date="2018-05" db="EMBL/GenBank/DDBJ databases">
        <authorList>
            <person name="Lanie J.A."/>
            <person name="Ng W.-L."/>
            <person name="Kazmierczak K.M."/>
            <person name="Andrzejewski T.M."/>
            <person name="Davidsen T.M."/>
            <person name="Wayne K.J."/>
            <person name="Tettelin H."/>
            <person name="Glass J.I."/>
            <person name="Rusch D."/>
            <person name="Podicherti R."/>
            <person name="Tsui H.-C.T."/>
            <person name="Winkler M.E."/>
        </authorList>
    </citation>
    <scope>NUCLEOTIDE SEQUENCE</scope>
</reference>
<name>A0A382GCB7_9ZZZZ</name>
<accession>A0A382GCB7</accession>